<keyword evidence="1" id="KW-0677">Repeat</keyword>
<sequence>MKKTAAAAFLLLAAGCSQAAGHEVDTFEHIHGLEFDREQEDTLHVSTHHGVKTIDENGIWRDPAEHEEQHDLMGFTLLEDNTMVSSGHPSHDSELPDPIGFIRSTDGGKHWEQIALAGETDFHHMEVNRGDETRMYGINASDSSFYRSDNGGTDWDRLEASNLPEQYPDVISLVSNPENPDHLLISGRGGIYESPDAGESWELTDQSRVMVSAAAENGVLYAYTADAEGGSLMVSEDFGDSWESVGFTLDEDAVLHIALHPEDRDRLAVGTAEEDIYVTEDGGQSWIQLAENSQPVEK</sequence>
<accession>A0A969PS65</accession>
<dbReference type="EMBL" id="JAATHJ010000016">
    <property type="protein sequence ID" value="NJP38084.1"/>
    <property type="molecule type" value="Genomic_DNA"/>
</dbReference>
<dbReference type="CDD" id="cd15482">
    <property type="entry name" value="Sialidase_non-viral"/>
    <property type="match status" value="1"/>
</dbReference>
<evidence type="ECO:0000256" key="2">
    <source>
        <dbReference type="SAM" id="SignalP"/>
    </source>
</evidence>
<evidence type="ECO:0000259" key="3">
    <source>
        <dbReference type="Pfam" id="PF15902"/>
    </source>
</evidence>
<keyword evidence="5" id="KW-1185">Reference proteome</keyword>
<reference evidence="4 5" key="1">
    <citation type="submission" date="2020-03" db="EMBL/GenBank/DDBJ databases">
        <title>Assessment of the enzymatic potential of alkaline-tolerant lipase obtained from Bacillus luteus H11 (technogenic soil) for the bioremediation of saline soils contaminated with petroleum substances.</title>
        <authorList>
            <person name="Kalwasinska A."/>
        </authorList>
    </citation>
    <scope>NUCLEOTIDE SEQUENCE [LARGE SCALE GENOMIC DNA]</scope>
    <source>
        <strain evidence="4 5">H11</strain>
    </source>
</reference>
<proteinExistence type="predicted"/>
<feature type="signal peptide" evidence="2">
    <location>
        <begin position="1"/>
        <end position="19"/>
    </location>
</feature>
<dbReference type="InterPro" id="IPR052025">
    <property type="entry name" value="Xyloglucanase_GH74"/>
</dbReference>
<feature type="domain" description="Sortilin N-terminal" evidence="3">
    <location>
        <begin position="231"/>
        <end position="295"/>
    </location>
</feature>
<evidence type="ECO:0000313" key="4">
    <source>
        <dbReference type="EMBL" id="NJP38084.1"/>
    </source>
</evidence>
<evidence type="ECO:0000313" key="5">
    <source>
        <dbReference type="Proteomes" id="UP000752012"/>
    </source>
</evidence>
<comment type="caution">
    <text evidence="4">The sequence shown here is derived from an EMBL/GenBank/DDBJ whole genome shotgun (WGS) entry which is preliminary data.</text>
</comment>
<dbReference type="AlphaFoldDB" id="A0A969PS65"/>
<name>A0A969PS65_9BACI</name>
<dbReference type="PANTHER" id="PTHR43739:SF5">
    <property type="entry name" value="EXO-ALPHA-SIALIDASE"/>
    <property type="match status" value="1"/>
</dbReference>
<feature type="chain" id="PRO_5038075804" description="Sortilin N-terminal domain-containing protein" evidence="2">
    <location>
        <begin position="20"/>
        <end position="298"/>
    </location>
</feature>
<dbReference type="Proteomes" id="UP000752012">
    <property type="component" value="Unassembled WGS sequence"/>
</dbReference>
<dbReference type="SUPFAM" id="SSF110296">
    <property type="entry name" value="Oligoxyloglucan reducing end-specific cellobiohydrolase"/>
    <property type="match status" value="1"/>
</dbReference>
<dbReference type="Pfam" id="PF15902">
    <property type="entry name" value="Sortilin-Vps10"/>
    <property type="match status" value="2"/>
</dbReference>
<dbReference type="GO" id="GO:0010411">
    <property type="term" value="P:xyloglucan metabolic process"/>
    <property type="evidence" value="ECO:0007669"/>
    <property type="project" value="TreeGrafter"/>
</dbReference>
<dbReference type="PANTHER" id="PTHR43739">
    <property type="entry name" value="XYLOGLUCANASE (EUROFUNG)"/>
    <property type="match status" value="1"/>
</dbReference>
<dbReference type="InterPro" id="IPR054817">
    <property type="entry name" value="Glycosyl_F510_1955-like"/>
</dbReference>
<dbReference type="NCBIfam" id="NF045728">
    <property type="entry name" value="glycosyl_F510_1955"/>
    <property type="match status" value="1"/>
</dbReference>
<gene>
    <name evidence="4" type="ORF">HCN83_10870</name>
</gene>
<keyword evidence="2" id="KW-0732">Signal</keyword>
<organism evidence="4 5">
    <name type="scientific">Alkalicoccus luteus</name>
    <dbReference type="NCBI Taxonomy" id="1237094"/>
    <lineage>
        <taxon>Bacteria</taxon>
        <taxon>Bacillati</taxon>
        <taxon>Bacillota</taxon>
        <taxon>Bacilli</taxon>
        <taxon>Bacillales</taxon>
        <taxon>Bacillaceae</taxon>
        <taxon>Alkalicoccus</taxon>
    </lineage>
</organism>
<dbReference type="PROSITE" id="PS51257">
    <property type="entry name" value="PROKAR_LIPOPROTEIN"/>
    <property type="match status" value="1"/>
</dbReference>
<feature type="domain" description="Sortilin N-terminal" evidence="3">
    <location>
        <begin position="102"/>
        <end position="210"/>
    </location>
</feature>
<dbReference type="InterPro" id="IPR015943">
    <property type="entry name" value="WD40/YVTN_repeat-like_dom_sf"/>
</dbReference>
<protein>
    <recommendedName>
        <fullName evidence="3">Sortilin N-terminal domain-containing protein</fullName>
    </recommendedName>
</protein>
<evidence type="ECO:0000256" key="1">
    <source>
        <dbReference type="ARBA" id="ARBA00022737"/>
    </source>
</evidence>
<dbReference type="InterPro" id="IPR031778">
    <property type="entry name" value="Sortilin_N"/>
</dbReference>
<dbReference type="RefSeq" id="WP_168007221.1">
    <property type="nucleotide sequence ID" value="NZ_JAATHJ010000016.1"/>
</dbReference>
<dbReference type="Gene3D" id="2.130.10.10">
    <property type="entry name" value="YVTN repeat-like/Quinoprotein amine dehydrogenase"/>
    <property type="match status" value="1"/>
</dbReference>